<evidence type="ECO:0000313" key="2">
    <source>
        <dbReference type="Proteomes" id="UP000306509"/>
    </source>
</evidence>
<dbReference type="AlphaFoldDB" id="A0A4U8Q848"/>
<evidence type="ECO:0000313" key="1">
    <source>
        <dbReference type="EMBL" id="TLD01037.1"/>
    </source>
</evidence>
<keyword evidence="2" id="KW-1185">Reference proteome</keyword>
<gene>
    <name evidence="1" type="ORF">DSM106044_02239</name>
</gene>
<comment type="caution">
    <text evidence="1">The sequence shown here is derived from an EMBL/GenBank/DDBJ whole genome shotgun (WGS) entry which is preliminary data.</text>
</comment>
<reference evidence="1 2" key="1">
    <citation type="journal article" date="2019" name="Anaerobe">
        <title>Detection of Robinsoniella peoriensis in multiple bone samples of a trauma patient.</title>
        <authorList>
            <person name="Schrottner P."/>
            <person name="Hartwich K."/>
            <person name="Bunk B."/>
            <person name="Schober I."/>
            <person name="Helbig S."/>
            <person name="Rudolph W.W."/>
            <person name="Gunzer F."/>
        </authorList>
    </citation>
    <scope>NUCLEOTIDE SEQUENCE [LARGE SCALE GENOMIC DNA]</scope>
    <source>
        <strain evidence="1 2">DSM 106044</strain>
    </source>
</reference>
<dbReference type="RefSeq" id="WP_027293680.1">
    <property type="nucleotide sequence ID" value="NZ_CAUSDN010000017.1"/>
</dbReference>
<name>A0A4U8Q848_9FIRM</name>
<dbReference type="STRING" id="180332.GCA_000797495_03859"/>
<organism evidence="1 2">
    <name type="scientific">Robinsoniella peoriensis</name>
    <dbReference type="NCBI Taxonomy" id="180332"/>
    <lineage>
        <taxon>Bacteria</taxon>
        <taxon>Bacillati</taxon>
        <taxon>Bacillota</taxon>
        <taxon>Clostridia</taxon>
        <taxon>Lachnospirales</taxon>
        <taxon>Lachnospiraceae</taxon>
        <taxon>Robinsoniella</taxon>
    </lineage>
</organism>
<dbReference type="Proteomes" id="UP000306509">
    <property type="component" value="Unassembled WGS sequence"/>
</dbReference>
<accession>A0A4U8Q848</accession>
<dbReference type="EMBL" id="QGQD01000045">
    <property type="protein sequence ID" value="TLD01037.1"/>
    <property type="molecule type" value="Genomic_DNA"/>
</dbReference>
<proteinExistence type="predicted"/>
<sequence>MRRKLSLMEHQICNVQGRLFELSLKMGYDSPDFIKVFMNSSAAAGLDEDYDRLQWAGEAYLLELLAQEARGLKGAGNKYTNEVMYWSGYLYRCWHFMTGEKSRDIFEQADAQIMNEIYFGFHILDMGMAIEDLKELYRQRQHL</sequence>
<protein>
    <submittedName>
        <fullName evidence="1">Uncharacterized protein</fullName>
    </submittedName>
</protein>